<protein>
    <recommendedName>
        <fullName evidence="3">DUF4817 domain-containing protein</fullName>
    </recommendedName>
</protein>
<comment type="caution">
    <text evidence="1">The sequence shown here is derived from an EMBL/GenBank/DDBJ whole genome shotgun (WGS) entry which is preliminary data.</text>
</comment>
<reference evidence="1 2" key="1">
    <citation type="journal article" date="2022" name="Allergy">
        <title>Genome assembly and annotation of Periplaneta americana reveal a comprehensive cockroach allergen profile.</title>
        <authorList>
            <person name="Wang L."/>
            <person name="Xiong Q."/>
            <person name="Saelim N."/>
            <person name="Wang L."/>
            <person name="Nong W."/>
            <person name="Wan A.T."/>
            <person name="Shi M."/>
            <person name="Liu X."/>
            <person name="Cao Q."/>
            <person name="Hui J.H.L."/>
            <person name="Sookrung N."/>
            <person name="Leung T.F."/>
            <person name="Tungtrongchitr A."/>
            <person name="Tsui S.K.W."/>
        </authorList>
    </citation>
    <scope>NUCLEOTIDE SEQUENCE [LARGE SCALE GENOMIC DNA]</scope>
    <source>
        <strain evidence="1">PWHHKU_190912</strain>
    </source>
</reference>
<keyword evidence="2" id="KW-1185">Reference proteome</keyword>
<accession>A0ABQ8T372</accession>
<name>A0ABQ8T372_PERAM</name>
<dbReference type="Proteomes" id="UP001148838">
    <property type="component" value="Unassembled WGS sequence"/>
</dbReference>
<evidence type="ECO:0000313" key="1">
    <source>
        <dbReference type="EMBL" id="KAJ4440392.1"/>
    </source>
</evidence>
<evidence type="ECO:0000313" key="2">
    <source>
        <dbReference type="Proteomes" id="UP001148838"/>
    </source>
</evidence>
<sequence>MTFASRSTRSLRESGKLRVREADGRFGFFIPKYSSLFVRMKILRQDEVSSYRSPAYLKISDSVIETQRQFRTHFRVGRHERIPDKKTFIGEKFQTKGSTFKQKSSGRCRNVRAPENIAAARHAIITSPRLDVQTLNMLWYWEYLIGMSDESYT</sequence>
<proteinExistence type="predicted"/>
<dbReference type="EMBL" id="JAJSOF020000017">
    <property type="protein sequence ID" value="KAJ4440392.1"/>
    <property type="molecule type" value="Genomic_DNA"/>
</dbReference>
<organism evidence="1 2">
    <name type="scientific">Periplaneta americana</name>
    <name type="common">American cockroach</name>
    <name type="synonym">Blatta americana</name>
    <dbReference type="NCBI Taxonomy" id="6978"/>
    <lineage>
        <taxon>Eukaryota</taxon>
        <taxon>Metazoa</taxon>
        <taxon>Ecdysozoa</taxon>
        <taxon>Arthropoda</taxon>
        <taxon>Hexapoda</taxon>
        <taxon>Insecta</taxon>
        <taxon>Pterygota</taxon>
        <taxon>Neoptera</taxon>
        <taxon>Polyneoptera</taxon>
        <taxon>Dictyoptera</taxon>
        <taxon>Blattodea</taxon>
        <taxon>Blattoidea</taxon>
        <taxon>Blattidae</taxon>
        <taxon>Blattinae</taxon>
        <taxon>Periplaneta</taxon>
    </lineage>
</organism>
<evidence type="ECO:0008006" key="3">
    <source>
        <dbReference type="Google" id="ProtNLM"/>
    </source>
</evidence>
<gene>
    <name evidence="1" type="ORF">ANN_08533</name>
</gene>